<dbReference type="Proteomes" id="UP001165289">
    <property type="component" value="Unassembled WGS sequence"/>
</dbReference>
<keyword evidence="2" id="KW-1185">Reference proteome</keyword>
<dbReference type="SUPFAM" id="SSF101898">
    <property type="entry name" value="NHL repeat"/>
    <property type="match status" value="1"/>
</dbReference>
<comment type="caution">
    <text evidence="1">The sequence shown here is derived from an EMBL/GenBank/DDBJ whole genome shotgun (WGS) entry which is preliminary data.</text>
</comment>
<accession>A0AAV7K8A8</accession>
<organism evidence="1 2">
    <name type="scientific">Oopsacas minuta</name>
    <dbReference type="NCBI Taxonomy" id="111878"/>
    <lineage>
        <taxon>Eukaryota</taxon>
        <taxon>Metazoa</taxon>
        <taxon>Porifera</taxon>
        <taxon>Hexactinellida</taxon>
        <taxon>Hexasterophora</taxon>
        <taxon>Lyssacinosida</taxon>
        <taxon>Leucopsacidae</taxon>
        <taxon>Oopsacas</taxon>
    </lineage>
</organism>
<name>A0AAV7K8A8_9METZ</name>
<sequence length="257" mass="28910">MFQYDSKPSEIVIDEATGLVFTANFKPFPRVCIFSPTLEFITCFTHKSLSPPYSLAVLRNNIYVSDGQCGLLFHFSEDSGYCKSASVSCMSSLIPLYDSTCSIAVSEQEEVYACCTWKDQIIVLDGDTLNRIRTITHRLIMRPIQLRLTIDEIYVILLHGIMLVLSHLGDIKYNSDSIRFSDINECLFNSFCINTNNGNIIIFENQSSQIQVFTHQGKLLYSLPTGGSVIRSGPLAITCESRIIAFCSDYETLVFIQ</sequence>
<protein>
    <submittedName>
        <fullName evidence="1">Uncharacterized protein</fullName>
    </submittedName>
</protein>
<evidence type="ECO:0000313" key="2">
    <source>
        <dbReference type="Proteomes" id="UP001165289"/>
    </source>
</evidence>
<dbReference type="InterPro" id="IPR011042">
    <property type="entry name" value="6-blade_b-propeller_TolB-like"/>
</dbReference>
<dbReference type="EMBL" id="JAKMXF010000111">
    <property type="protein sequence ID" value="KAI6657463.1"/>
    <property type="molecule type" value="Genomic_DNA"/>
</dbReference>
<reference evidence="1 2" key="1">
    <citation type="journal article" date="2023" name="BMC Biol.">
        <title>The compact genome of the sponge Oopsacas minuta (Hexactinellida) is lacking key metazoan core genes.</title>
        <authorList>
            <person name="Santini S."/>
            <person name="Schenkelaars Q."/>
            <person name="Jourda C."/>
            <person name="Duchesne M."/>
            <person name="Belahbib H."/>
            <person name="Rocher C."/>
            <person name="Selva M."/>
            <person name="Riesgo A."/>
            <person name="Vervoort M."/>
            <person name="Leys S.P."/>
            <person name="Kodjabachian L."/>
            <person name="Le Bivic A."/>
            <person name="Borchiellini C."/>
            <person name="Claverie J.M."/>
            <person name="Renard E."/>
        </authorList>
    </citation>
    <scope>NUCLEOTIDE SEQUENCE [LARGE SCALE GENOMIC DNA]</scope>
    <source>
        <strain evidence="1">SPO-2</strain>
    </source>
</reference>
<dbReference type="Gene3D" id="2.120.10.30">
    <property type="entry name" value="TolB, C-terminal domain"/>
    <property type="match status" value="1"/>
</dbReference>
<proteinExistence type="predicted"/>
<evidence type="ECO:0000313" key="1">
    <source>
        <dbReference type="EMBL" id="KAI6657463.1"/>
    </source>
</evidence>
<gene>
    <name evidence="1" type="ORF">LOD99_209</name>
</gene>
<dbReference type="AlphaFoldDB" id="A0AAV7K8A8"/>